<evidence type="ECO:0000259" key="2">
    <source>
        <dbReference type="Pfam" id="PF04784"/>
    </source>
</evidence>
<accession>A0ABX0U832</accession>
<feature type="domain" description="DUF547" evidence="2">
    <location>
        <begin position="64"/>
        <end position="173"/>
    </location>
</feature>
<evidence type="ECO:0000313" key="3">
    <source>
        <dbReference type="EMBL" id="NIJ44499.1"/>
    </source>
</evidence>
<dbReference type="Proteomes" id="UP000745859">
    <property type="component" value="Unassembled WGS sequence"/>
</dbReference>
<name>A0ABX0U832_9FLAO</name>
<dbReference type="InterPro" id="IPR051548">
    <property type="entry name" value="Grx-like_ET"/>
</dbReference>
<proteinExistence type="predicted"/>
<evidence type="ECO:0000313" key="4">
    <source>
        <dbReference type="Proteomes" id="UP000745859"/>
    </source>
</evidence>
<reference evidence="3 4" key="1">
    <citation type="submission" date="2020-03" db="EMBL/GenBank/DDBJ databases">
        <title>Genomic Encyclopedia of Type Strains, Phase IV (KMG-IV): sequencing the most valuable type-strain genomes for metagenomic binning, comparative biology and taxonomic classification.</title>
        <authorList>
            <person name="Goeker M."/>
        </authorList>
    </citation>
    <scope>NUCLEOTIDE SEQUENCE [LARGE SCALE GENOMIC DNA]</scope>
    <source>
        <strain evidence="3 4">DSM 101599</strain>
    </source>
</reference>
<organism evidence="3 4">
    <name type="scientific">Wenyingzhuangia heitensis</name>
    <dbReference type="NCBI Taxonomy" id="1487859"/>
    <lineage>
        <taxon>Bacteria</taxon>
        <taxon>Pseudomonadati</taxon>
        <taxon>Bacteroidota</taxon>
        <taxon>Flavobacteriia</taxon>
        <taxon>Flavobacteriales</taxon>
        <taxon>Flavobacteriaceae</taxon>
        <taxon>Wenyingzhuangia</taxon>
    </lineage>
</organism>
<sequence>MKPVSLIFALFISFALQAQTEIWNNLLQKHVDKNGLVDYDGFAKDKSQLNSYLAYVNNTTPKTSWSVNKTKSFWINAYNAYTIRLILDNYPLQSITNIKQQDKNAWEISFAKVGGKKYTLNHIEHQILREQYKDPLIHVGVNCASISCPVLPNKAFTEKNINELLTQGMTDFINDKNRNNLSSDIVELSQIFNWFQDDFTQKTDLITFINQYSHIKINKDAKIVYKEYNWALNNQK</sequence>
<feature type="signal peptide" evidence="1">
    <location>
        <begin position="1"/>
        <end position="18"/>
    </location>
</feature>
<dbReference type="PANTHER" id="PTHR34386:SF1">
    <property type="entry name" value="GLUTAREDOXIN-LIKE PROTEIN NRDH"/>
    <property type="match status" value="1"/>
</dbReference>
<comment type="caution">
    <text evidence="3">The sequence shown here is derived from an EMBL/GenBank/DDBJ whole genome shotgun (WGS) entry which is preliminary data.</text>
</comment>
<keyword evidence="1" id="KW-0732">Signal</keyword>
<dbReference type="Pfam" id="PF04784">
    <property type="entry name" value="DUF547"/>
    <property type="match status" value="1"/>
</dbReference>
<protein>
    <recommendedName>
        <fullName evidence="2">DUF547 domain-containing protein</fullName>
    </recommendedName>
</protein>
<dbReference type="EMBL" id="JAASQL010000001">
    <property type="protein sequence ID" value="NIJ44499.1"/>
    <property type="molecule type" value="Genomic_DNA"/>
</dbReference>
<keyword evidence="4" id="KW-1185">Reference proteome</keyword>
<dbReference type="InterPro" id="IPR006869">
    <property type="entry name" value="DUF547"/>
</dbReference>
<dbReference type="RefSeq" id="WP_167184596.1">
    <property type="nucleotide sequence ID" value="NZ_JAASQL010000001.1"/>
</dbReference>
<feature type="chain" id="PRO_5045657252" description="DUF547 domain-containing protein" evidence="1">
    <location>
        <begin position="19"/>
        <end position="236"/>
    </location>
</feature>
<dbReference type="PANTHER" id="PTHR34386">
    <property type="entry name" value="GLUTAREDOXIN"/>
    <property type="match status" value="1"/>
</dbReference>
<evidence type="ECO:0000256" key="1">
    <source>
        <dbReference type="SAM" id="SignalP"/>
    </source>
</evidence>
<gene>
    <name evidence="3" type="ORF">FHR24_000938</name>
</gene>